<keyword evidence="6" id="KW-1185">Reference proteome</keyword>
<evidence type="ECO:0000259" key="4">
    <source>
        <dbReference type="Pfam" id="PF00135"/>
    </source>
</evidence>
<comment type="similarity">
    <text evidence="1 3">Belongs to the type-B carboxylesterase/lipase family.</text>
</comment>
<dbReference type="STRING" id="139420.A0A371CRC2"/>
<evidence type="ECO:0000313" key="5">
    <source>
        <dbReference type="EMBL" id="RDX42833.1"/>
    </source>
</evidence>
<dbReference type="InterPro" id="IPR002018">
    <property type="entry name" value="CarbesteraseB"/>
</dbReference>
<dbReference type="GO" id="GO:0016787">
    <property type="term" value="F:hydrolase activity"/>
    <property type="evidence" value="ECO:0007669"/>
    <property type="project" value="UniProtKB-KW"/>
</dbReference>
<organism evidence="5 6">
    <name type="scientific">Lentinus brumalis</name>
    <dbReference type="NCBI Taxonomy" id="2498619"/>
    <lineage>
        <taxon>Eukaryota</taxon>
        <taxon>Fungi</taxon>
        <taxon>Dikarya</taxon>
        <taxon>Basidiomycota</taxon>
        <taxon>Agaricomycotina</taxon>
        <taxon>Agaricomycetes</taxon>
        <taxon>Polyporales</taxon>
        <taxon>Polyporaceae</taxon>
        <taxon>Lentinus</taxon>
    </lineage>
</organism>
<dbReference type="Proteomes" id="UP000256964">
    <property type="component" value="Unassembled WGS sequence"/>
</dbReference>
<evidence type="ECO:0000256" key="1">
    <source>
        <dbReference type="ARBA" id="ARBA00005964"/>
    </source>
</evidence>
<evidence type="ECO:0000256" key="2">
    <source>
        <dbReference type="ARBA" id="ARBA00022801"/>
    </source>
</evidence>
<proteinExistence type="inferred from homology"/>
<dbReference type="PROSITE" id="PS00122">
    <property type="entry name" value="CARBOXYLESTERASE_B_1"/>
    <property type="match status" value="1"/>
</dbReference>
<dbReference type="EMBL" id="KZ857476">
    <property type="protein sequence ID" value="RDX42833.1"/>
    <property type="molecule type" value="Genomic_DNA"/>
</dbReference>
<dbReference type="SUPFAM" id="SSF53474">
    <property type="entry name" value="alpha/beta-Hydrolases"/>
    <property type="match status" value="1"/>
</dbReference>
<keyword evidence="3" id="KW-0732">Signal</keyword>
<name>A0A371CRC2_9APHY</name>
<dbReference type="Gene3D" id="3.40.50.1820">
    <property type="entry name" value="alpha/beta hydrolase"/>
    <property type="match status" value="1"/>
</dbReference>
<dbReference type="InterPro" id="IPR019826">
    <property type="entry name" value="Carboxylesterase_B_AS"/>
</dbReference>
<gene>
    <name evidence="5" type="ORF">OH76DRAFT_1265074</name>
</gene>
<dbReference type="InterPro" id="IPR050309">
    <property type="entry name" value="Type-B_Carboxylest/Lipase"/>
</dbReference>
<dbReference type="AlphaFoldDB" id="A0A371CRC2"/>
<feature type="signal peptide" evidence="3">
    <location>
        <begin position="1"/>
        <end position="18"/>
    </location>
</feature>
<feature type="chain" id="PRO_5016484621" description="Carboxylic ester hydrolase" evidence="3">
    <location>
        <begin position="19"/>
        <end position="560"/>
    </location>
</feature>
<keyword evidence="2 3" id="KW-0378">Hydrolase</keyword>
<dbReference type="EC" id="3.1.1.-" evidence="3"/>
<evidence type="ECO:0000313" key="6">
    <source>
        <dbReference type="Proteomes" id="UP000256964"/>
    </source>
</evidence>
<accession>A0A371CRC2</accession>
<evidence type="ECO:0000256" key="3">
    <source>
        <dbReference type="RuleBase" id="RU361235"/>
    </source>
</evidence>
<dbReference type="PANTHER" id="PTHR11559">
    <property type="entry name" value="CARBOXYLESTERASE"/>
    <property type="match status" value="1"/>
</dbReference>
<sequence>MFARLAIFVQLAATLGSAVVSSAVLNGTPAGPSVTVDNATVLGTTNGSVTSYIGIPYAQPPIGDLRLRLPVLLESYKGTINATQPAAKQCPQLQSAPGAELPPDIEEDVLAYSTTILPVVDVPEDEDCLTINVQVPSGTKPGEDKLPVLVFIFGGGFTVGSTAWFPGQDFVQHSVDMNQPVVFVAMNYRLNALGFLGGKEIKDAGVGNLGLHDQRAALRWVNKYISAFGGDPDKVTIWGPSAGSMSVSFQMLTNGGNTEGLFRAGVMHSGSPLPTGDTELQQSAYDSIVEQVGCANSTDTLQCLREVPASALLAAAGTFPGTSSYIGAAAVKPWNPHADGVFLTDHPQKLVLSGSVANVPFISGDVLDEGTLFATPSFNITKDDEFEAFIHDEFFPGVPQDELAPLFTLYPNDPAQGSPFGTGDANQLSPQYKRMAAVQGDILFQAPRRFFIDHVSSKQPVWSFISERGPFQGLGYPHGSEFNGVFFGPGNDLADYIIQFAATLDPNGGSNRTINWPRYNNNSREVLTVLDGDVPLKIGIDSDRRAQTDKLAELTFKYPL</sequence>
<dbReference type="Pfam" id="PF00135">
    <property type="entry name" value="COesterase"/>
    <property type="match status" value="1"/>
</dbReference>
<dbReference type="OrthoDB" id="408631at2759"/>
<dbReference type="InterPro" id="IPR029058">
    <property type="entry name" value="AB_hydrolase_fold"/>
</dbReference>
<protein>
    <recommendedName>
        <fullName evidence="3">Carboxylic ester hydrolase</fullName>
        <ecNumber evidence="3">3.1.1.-</ecNumber>
    </recommendedName>
</protein>
<feature type="domain" description="Carboxylesterase type B" evidence="4">
    <location>
        <begin position="32"/>
        <end position="530"/>
    </location>
</feature>
<reference evidence="5 6" key="1">
    <citation type="journal article" date="2018" name="Biotechnol. Biofuels">
        <title>Integrative visual omics of the white-rot fungus Polyporus brumalis exposes the biotechnological potential of its oxidative enzymes for delignifying raw plant biomass.</title>
        <authorList>
            <person name="Miyauchi S."/>
            <person name="Rancon A."/>
            <person name="Drula E."/>
            <person name="Hage H."/>
            <person name="Chaduli D."/>
            <person name="Favel A."/>
            <person name="Grisel S."/>
            <person name="Henrissat B."/>
            <person name="Herpoel-Gimbert I."/>
            <person name="Ruiz-Duenas F.J."/>
            <person name="Chevret D."/>
            <person name="Hainaut M."/>
            <person name="Lin J."/>
            <person name="Wang M."/>
            <person name="Pangilinan J."/>
            <person name="Lipzen A."/>
            <person name="Lesage-Meessen L."/>
            <person name="Navarro D."/>
            <person name="Riley R."/>
            <person name="Grigoriev I.V."/>
            <person name="Zhou S."/>
            <person name="Raouche S."/>
            <person name="Rosso M.N."/>
        </authorList>
    </citation>
    <scope>NUCLEOTIDE SEQUENCE [LARGE SCALE GENOMIC DNA]</scope>
    <source>
        <strain evidence="5 6">BRFM 1820</strain>
    </source>
</reference>